<dbReference type="GeneID" id="93513640"/>
<reference evidence="1 2" key="1">
    <citation type="submission" date="2020-04" db="EMBL/GenBank/DDBJ databases">
        <title>Molecular characterization of pseudomonads from Agaricus bisporus reveal novel blotch 2 pathogens in Western Europe.</title>
        <authorList>
            <person name="Taparia T."/>
            <person name="Krijger M."/>
            <person name="Haynes E."/>
            <person name="Elpinstone J.G."/>
            <person name="Noble R."/>
            <person name="Van Der Wolf J."/>
        </authorList>
    </citation>
    <scope>NUCLEOTIDE SEQUENCE [LARGE SCALE GENOMIC DNA]</scope>
    <source>
        <strain evidence="1 2">IPO3753</strain>
    </source>
</reference>
<sequence length="200" mass="23225">MISADDVDGLLEDIFEGHKDLAVFVAGGKYYYLADDKGNFCIDVRPEYRSYVESGVMDSSLYDQAVSEFRGGVPVLEVNTFQRYLDNNSVNVYSLEWMVSFFTYGYSAAYLGEFHNHIEAVLSGHAKPRLDECEKMRMRLPRFYVDLDSKVFRHVDWDRFHESYVPSDWDGQASGSFAELIPKEQRYWVVDGMDFWTLYA</sequence>
<dbReference type="EMBL" id="JACAQR010000009">
    <property type="protein sequence ID" value="NWD41588.1"/>
    <property type="molecule type" value="Genomic_DNA"/>
</dbReference>
<comment type="caution">
    <text evidence="1">The sequence shown here is derived from an EMBL/GenBank/DDBJ whole genome shotgun (WGS) entry which is preliminary data.</text>
</comment>
<protein>
    <submittedName>
        <fullName evidence="1">Uncharacterized protein</fullName>
    </submittedName>
</protein>
<name>A0A1H2GKP9_9PSED</name>
<organism evidence="1 2">
    <name type="scientific">Pseudomonas yamanorum</name>
    <dbReference type="NCBI Taxonomy" id="515393"/>
    <lineage>
        <taxon>Bacteria</taxon>
        <taxon>Pseudomonadati</taxon>
        <taxon>Pseudomonadota</taxon>
        <taxon>Gammaproteobacteria</taxon>
        <taxon>Pseudomonadales</taxon>
        <taxon>Pseudomonadaceae</taxon>
        <taxon>Pseudomonas</taxon>
    </lineage>
</organism>
<dbReference type="RefSeq" id="WP_093203056.1">
    <property type="nucleotide sequence ID" value="NZ_CP143576.1"/>
</dbReference>
<dbReference type="AlphaFoldDB" id="A0A1H2GKP9"/>
<evidence type="ECO:0000313" key="1">
    <source>
        <dbReference type="EMBL" id="NWD41588.1"/>
    </source>
</evidence>
<evidence type="ECO:0000313" key="2">
    <source>
        <dbReference type="Proteomes" id="UP000546584"/>
    </source>
</evidence>
<gene>
    <name evidence="1" type="ORF">HX826_06895</name>
</gene>
<dbReference type="Proteomes" id="UP000546584">
    <property type="component" value="Unassembled WGS sequence"/>
</dbReference>
<proteinExistence type="predicted"/>
<accession>A0A1H2GKP9</accession>